<keyword evidence="4" id="KW-0109">Calcium transport</keyword>
<evidence type="ECO:0000313" key="16">
    <source>
        <dbReference type="EMBL" id="CAE0636649.1"/>
    </source>
</evidence>
<feature type="coiled-coil region" evidence="14">
    <location>
        <begin position="78"/>
        <end position="105"/>
    </location>
</feature>
<evidence type="ECO:0000256" key="3">
    <source>
        <dbReference type="ARBA" id="ARBA00022448"/>
    </source>
</evidence>
<evidence type="ECO:0000313" key="17">
    <source>
        <dbReference type="EMBL" id="CAE0636650.1"/>
    </source>
</evidence>
<protein>
    <recommendedName>
        <fullName evidence="18">Calcium load-activated calcium channel</fullName>
    </recommendedName>
</protein>
<comment type="subcellular location">
    <subcellularLocation>
        <location evidence="1">Endoplasmic reticulum membrane</location>
        <topology evidence="1">Multi-pass membrane protein</topology>
    </subcellularLocation>
</comment>
<accession>A0A6V1S8S1</accession>
<dbReference type="GO" id="GO:0005789">
    <property type="term" value="C:endoplasmic reticulum membrane"/>
    <property type="evidence" value="ECO:0007669"/>
    <property type="project" value="UniProtKB-SubCell"/>
</dbReference>
<evidence type="ECO:0000256" key="6">
    <source>
        <dbReference type="ARBA" id="ARBA00022692"/>
    </source>
</evidence>
<keyword evidence="13" id="KW-0407">Ion channel</keyword>
<dbReference type="InterPro" id="IPR002809">
    <property type="entry name" value="EMC3/TMCO1"/>
</dbReference>
<gene>
    <name evidence="16" type="ORF">HAKA00212_LOCUS15415</name>
    <name evidence="17" type="ORF">HAKA00212_LOCUS15416</name>
</gene>
<dbReference type="InterPro" id="IPR008559">
    <property type="entry name" value="TMCO1"/>
</dbReference>
<keyword evidence="3" id="KW-0813">Transport</keyword>
<evidence type="ECO:0000256" key="12">
    <source>
        <dbReference type="ARBA" id="ARBA00023136"/>
    </source>
</evidence>
<keyword evidence="11" id="KW-0406">Ion transport</keyword>
<organism evidence="16">
    <name type="scientific">Heterosigma akashiwo</name>
    <name type="common">Chromophytic alga</name>
    <name type="synonym">Heterosigma carterae</name>
    <dbReference type="NCBI Taxonomy" id="2829"/>
    <lineage>
        <taxon>Eukaryota</taxon>
        <taxon>Sar</taxon>
        <taxon>Stramenopiles</taxon>
        <taxon>Ochrophyta</taxon>
        <taxon>Raphidophyceae</taxon>
        <taxon>Chattonellales</taxon>
        <taxon>Chattonellaceae</taxon>
        <taxon>Heterosigma</taxon>
    </lineage>
</organism>
<dbReference type="SMART" id="SM01415">
    <property type="entry name" value="DUF106"/>
    <property type="match status" value="1"/>
</dbReference>
<keyword evidence="9 15" id="KW-1133">Transmembrane helix</keyword>
<name>A0A6V1S8S1_HETAK</name>
<keyword evidence="7" id="KW-0256">Endoplasmic reticulum</keyword>
<dbReference type="GO" id="GO:0005262">
    <property type="term" value="F:calcium channel activity"/>
    <property type="evidence" value="ECO:0007669"/>
    <property type="project" value="UniProtKB-KW"/>
</dbReference>
<evidence type="ECO:0000256" key="11">
    <source>
        <dbReference type="ARBA" id="ARBA00023065"/>
    </source>
</evidence>
<comment type="similarity">
    <text evidence="2">Belongs to the TMCO1 family.</text>
</comment>
<dbReference type="Pfam" id="PF01956">
    <property type="entry name" value="EMC3_TMCO1"/>
    <property type="match status" value="1"/>
</dbReference>
<dbReference type="EMBL" id="HBIU01033507">
    <property type="protein sequence ID" value="CAE0636649.1"/>
    <property type="molecule type" value="Transcribed_RNA"/>
</dbReference>
<keyword evidence="12 15" id="KW-0472">Membrane</keyword>
<evidence type="ECO:0000256" key="10">
    <source>
        <dbReference type="ARBA" id="ARBA00023054"/>
    </source>
</evidence>
<feature type="transmembrane region" description="Helical" evidence="15">
    <location>
        <begin position="6"/>
        <end position="32"/>
    </location>
</feature>
<dbReference type="PANTHER" id="PTHR20917">
    <property type="entry name" value="PNAS-RELATED"/>
    <property type="match status" value="1"/>
</dbReference>
<evidence type="ECO:0000256" key="9">
    <source>
        <dbReference type="ARBA" id="ARBA00022989"/>
    </source>
</evidence>
<evidence type="ECO:0000256" key="7">
    <source>
        <dbReference type="ARBA" id="ARBA00022824"/>
    </source>
</evidence>
<sequence>MLGTSMLIDCLTIIGVAVGSAFFAEGLGRYFVFSKPHYVEKKDKLIRLFRLYEQKKADAMVVKKKDKIAKSKKDTDPRKKQKKMLEGIEADLRKEMKELKALEVKANFSNGAVMIALFWVMNKMFKGVVVGRLPFQPITFIQRMTHRGLDGEDFFDCSMTFIYTLASLGLRPSIKKLIGSGADDLPRGLTQFGPLKLPDQNIYDKQD</sequence>
<keyword evidence="10 14" id="KW-0175">Coiled coil</keyword>
<keyword evidence="6 15" id="KW-0812">Transmembrane</keyword>
<evidence type="ECO:0000256" key="14">
    <source>
        <dbReference type="SAM" id="Coils"/>
    </source>
</evidence>
<dbReference type="AlphaFoldDB" id="A0A6V1S8S1"/>
<dbReference type="GO" id="GO:0032469">
    <property type="term" value="P:endoplasmic reticulum calcium ion homeostasis"/>
    <property type="evidence" value="ECO:0007669"/>
    <property type="project" value="InterPro"/>
</dbReference>
<evidence type="ECO:0000256" key="13">
    <source>
        <dbReference type="ARBA" id="ARBA00023303"/>
    </source>
</evidence>
<evidence type="ECO:0008006" key="18">
    <source>
        <dbReference type="Google" id="ProtNLM"/>
    </source>
</evidence>
<proteinExistence type="inferred from homology"/>
<evidence type="ECO:0000256" key="5">
    <source>
        <dbReference type="ARBA" id="ARBA00022673"/>
    </source>
</evidence>
<reference evidence="16" key="1">
    <citation type="submission" date="2021-01" db="EMBL/GenBank/DDBJ databases">
        <authorList>
            <person name="Corre E."/>
            <person name="Pelletier E."/>
            <person name="Niang G."/>
            <person name="Scheremetjew M."/>
            <person name="Finn R."/>
            <person name="Kale V."/>
            <person name="Holt S."/>
            <person name="Cochrane G."/>
            <person name="Meng A."/>
            <person name="Brown T."/>
            <person name="Cohen L."/>
        </authorList>
    </citation>
    <scope>NUCLEOTIDE SEQUENCE</scope>
    <source>
        <strain evidence="16">CCMP3107</strain>
    </source>
</reference>
<evidence type="ECO:0000256" key="2">
    <source>
        <dbReference type="ARBA" id="ARBA00006537"/>
    </source>
</evidence>
<evidence type="ECO:0000256" key="8">
    <source>
        <dbReference type="ARBA" id="ARBA00022837"/>
    </source>
</evidence>
<evidence type="ECO:0000256" key="4">
    <source>
        <dbReference type="ARBA" id="ARBA00022568"/>
    </source>
</evidence>
<keyword evidence="5" id="KW-0107">Calcium channel</keyword>
<keyword evidence="8" id="KW-0106">Calcium</keyword>
<dbReference type="PANTHER" id="PTHR20917:SF0">
    <property type="entry name" value="CALCIUM LOAD-ACTIVATED CALCIUM CHANNEL"/>
    <property type="match status" value="1"/>
</dbReference>
<dbReference type="EMBL" id="HBIU01033511">
    <property type="protein sequence ID" value="CAE0636650.1"/>
    <property type="molecule type" value="Transcribed_RNA"/>
</dbReference>
<evidence type="ECO:0000256" key="15">
    <source>
        <dbReference type="SAM" id="Phobius"/>
    </source>
</evidence>
<evidence type="ECO:0000256" key="1">
    <source>
        <dbReference type="ARBA" id="ARBA00004477"/>
    </source>
</evidence>